<dbReference type="Proteomes" id="UP000365824">
    <property type="component" value="Unassembled WGS sequence"/>
</dbReference>
<reference evidence="1 2" key="1">
    <citation type="journal article" date="2019" name="Nat. Med.">
        <title>A library of human gut bacterial isolates paired with longitudinal multiomics data enables mechanistic microbiome research.</title>
        <authorList>
            <person name="Poyet M."/>
            <person name="Groussin M."/>
            <person name="Gibbons S.M."/>
            <person name="Avila-Pacheco J."/>
            <person name="Jiang X."/>
            <person name="Kearney S.M."/>
            <person name="Perrotta A.R."/>
            <person name="Berdy B."/>
            <person name="Zhao S."/>
            <person name="Lieberman T.D."/>
            <person name="Swanson P.K."/>
            <person name="Smith M."/>
            <person name="Roesemann S."/>
            <person name="Alexander J.E."/>
            <person name="Rich S.A."/>
            <person name="Livny J."/>
            <person name="Vlamakis H."/>
            <person name="Clish C."/>
            <person name="Bullock K."/>
            <person name="Deik A."/>
            <person name="Scott J."/>
            <person name="Pierce K.A."/>
            <person name="Xavier R.J."/>
            <person name="Alm E.J."/>
        </authorList>
    </citation>
    <scope>NUCLEOTIDE SEQUENCE [LARGE SCALE GENOMIC DNA]</scope>
    <source>
        <strain evidence="1 2">BIOML-A160</strain>
    </source>
</reference>
<name>A0A5M5BQ35_BACOV</name>
<dbReference type="EMBL" id="VWLB01000003">
    <property type="protein sequence ID" value="KAA3930921.1"/>
    <property type="molecule type" value="Genomic_DNA"/>
</dbReference>
<organism evidence="1 2">
    <name type="scientific">Bacteroides ovatus</name>
    <dbReference type="NCBI Taxonomy" id="28116"/>
    <lineage>
        <taxon>Bacteria</taxon>
        <taxon>Pseudomonadati</taxon>
        <taxon>Bacteroidota</taxon>
        <taxon>Bacteroidia</taxon>
        <taxon>Bacteroidales</taxon>
        <taxon>Bacteroidaceae</taxon>
        <taxon>Bacteroides</taxon>
    </lineage>
</organism>
<protein>
    <submittedName>
        <fullName evidence="1">Uncharacterized protein</fullName>
    </submittedName>
</protein>
<proteinExistence type="predicted"/>
<evidence type="ECO:0000313" key="1">
    <source>
        <dbReference type="EMBL" id="KAA3930921.1"/>
    </source>
</evidence>
<sequence>MKKIIFLCFCALLASCSSDEELQDISTNNEELANMINDYELVLKGYSLDELKKEKNESTPTTQEETDAEPWLIDALEKASEETKTSNFGKVRSEAKAYTSIAKIAGVFKINSCGSYREFVYHMDCEDGGDTKSIGDIGATYVDGNGNVTFHFCLVPVGNYEGGALLLHNYTWTPEEGDVDVVLRHHDNEDHNNKNHIVNNGGLTSTGISRFDKNTEFYWRFSNNPTYTLTGFGVLSKPEQGPVLPHQLFIDDENGKNANTATLWMHRAKKNTGGLPPTGTTTSRKLNTGENYRGAMIVDRNTIYNIKIF</sequence>
<comment type="caution">
    <text evidence="1">The sequence shown here is derived from an EMBL/GenBank/DDBJ whole genome shotgun (WGS) entry which is preliminary data.</text>
</comment>
<evidence type="ECO:0000313" key="2">
    <source>
        <dbReference type="Proteomes" id="UP000365824"/>
    </source>
</evidence>
<gene>
    <name evidence="1" type="ORF">F3F25_02435</name>
</gene>
<dbReference type="AlphaFoldDB" id="A0A5M5BQ35"/>
<accession>A0A5M5BQ35</accession>
<dbReference type="PROSITE" id="PS51257">
    <property type="entry name" value="PROKAR_LIPOPROTEIN"/>
    <property type="match status" value="1"/>
</dbReference>
<dbReference type="RefSeq" id="WP_008642912.1">
    <property type="nucleotide sequence ID" value="NZ_CP103210.1"/>
</dbReference>